<comment type="caution">
    <text evidence="10">The sequence shown here is derived from an EMBL/GenBank/DDBJ whole genome shotgun (WGS) entry which is preliminary data.</text>
</comment>
<evidence type="ECO:0000313" key="11">
    <source>
        <dbReference type="Proteomes" id="UP001154282"/>
    </source>
</evidence>
<dbReference type="GO" id="GO:0006749">
    <property type="term" value="P:glutathione metabolic process"/>
    <property type="evidence" value="ECO:0007669"/>
    <property type="project" value="TreeGrafter"/>
</dbReference>
<reference evidence="10" key="1">
    <citation type="submission" date="2022-08" db="EMBL/GenBank/DDBJ databases">
        <authorList>
            <person name="Gutierrez-Valencia J."/>
        </authorList>
    </citation>
    <scope>NUCLEOTIDE SEQUENCE</scope>
</reference>
<dbReference type="SUPFAM" id="SSF52833">
    <property type="entry name" value="Thioredoxin-like"/>
    <property type="match status" value="1"/>
</dbReference>
<dbReference type="InterPro" id="IPR004045">
    <property type="entry name" value="Glutathione_S-Trfase_N"/>
</dbReference>
<dbReference type="Proteomes" id="UP001154282">
    <property type="component" value="Unassembled WGS sequence"/>
</dbReference>
<dbReference type="InterPro" id="IPR034347">
    <property type="entry name" value="GST_Phi_C"/>
</dbReference>
<evidence type="ECO:0000256" key="4">
    <source>
        <dbReference type="ARBA" id="ARBA00022490"/>
    </source>
</evidence>
<dbReference type="SFLD" id="SFLDS00019">
    <property type="entry name" value="Glutathione_Transferase_(cytos"/>
    <property type="match status" value="1"/>
</dbReference>
<evidence type="ECO:0000256" key="3">
    <source>
        <dbReference type="ARBA" id="ARBA00012452"/>
    </source>
</evidence>
<dbReference type="Pfam" id="PF00043">
    <property type="entry name" value="GST_C"/>
    <property type="match status" value="1"/>
</dbReference>
<keyword evidence="11" id="KW-1185">Reference proteome</keyword>
<comment type="catalytic activity">
    <reaction evidence="7">
        <text>RX + glutathione = an S-substituted glutathione + a halide anion + H(+)</text>
        <dbReference type="Rhea" id="RHEA:16437"/>
        <dbReference type="ChEBI" id="CHEBI:15378"/>
        <dbReference type="ChEBI" id="CHEBI:16042"/>
        <dbReference type="ChEBI" id="CHEBI:17792"/>
        <dbReference type="ChEBI" id="CHEBI:57925"/>
        <dbReference type="ChEBI" id="CHEBI:90779"/>
        <dbReference type="EC" id="2.5.1.18"/>
    </reaction>
</comment>
<organism evidence="10 11">
    <name type="scientific">Linum tenue</name>
    <dbReference type="NCBI Taxonomy" id="586396"/>
    <lineage>
        <taxon>Eukaryota</taxon>
        <taxon>Viridiplantae</taxon>
        <taxon>Streptophyta</taxon>
        <taxon>Embryophyta</taxon>
        <taxon>Tracheophyta</taxon>
        <taxon>Spermatophyta</taxon>
        <taxon>Magnoliopsida</taxon>
        <taxon>eudicotyledons</taxon>
        <taxon>Gunneridae</taxon>
        <taxon>Pentapetalae</taxon>
        <taxon>rosids</taxon>
        <taxon>fabids</taxon>
        <taxon>Malpighiales</taxon>
        <taxon>Linaceae</taxon>
        <taxon>Linum</taxon>
    </lineage>
</organism>
<evidence type="ECO:0000256" key="6">
    <source>
        <dbReference type="ARBA" id="ARBA00022679"/>
    </source>
</evidence>
<evidence type="ECO:0000256" key="7">
    <source>
        <dbReference type="ARBA" id="ARBA00047960"/>
    </source>
</evidence>
<dbReference type="PROSITE" id="PS50405">
    <property type="entry name" value="GST_CTER"/>
    <property type="match status" value="1"/>
</dbReference>
<dbReference type="InterPro" id="IPR004046">
    <property type="entry name" value="GST_C"/>
</dbReference>
<proteinExistence type="inferred from homology"/>
<dbReference type="FunFam" id="1.20.1050.10:FF:000004">
    <property type="entry name" value="Glutathione S-transferase F2"/>
    <property type="match status" value="1"/>
</dbReference>
<dbReference type="SFLD" id="SFLDG01154">
    <property type="entry name" value="Main.5:_Phi-like"/>
    <property type="match status" value="1"/>
</dbReference>
<evidence type="ECO:0000256" key="1">
    <source>
        <dbReference type="ARBA" id="ARBA00004514"/>
    </source>
</evidence>
<dbReference type="InterPro" id="IPR040079">
    <property type="entry name" value="Glutathione_S-Trfase"/>
</dbReference>
<sequence>MAAINVHGSPFSTASQRVFATLYEKDVDFEFVNVDMRSGEHKKEPFISLNPFGQVPAYQEGDLTLFESRAITDHIAQKFASKGTPLTTGEPEMKVWLQVEVNHFEPASSQLGWEQVFKPMFGMTTDPAAVEANEAKLSKVLDVYETRLSKSKYLGGDQFTLVDLHHLPNIQVLNGTPTKKLFDSRPKLSAWIADVTARPAWSKVLAMQKQ</sequence>
<dbReference type="EMBL" id="CAMGYJ010000003">
    <property type="protein sequence ID" value="CAI0390913.1"/>
    <property type="molecule type" value="Genomic_DNA"/>
</dbReference>
<dbReference type="GO" id="GO:0004364">
    <property type="term" value="F:glutathione transferase activity"/>
    <property type="evidence" value="ECO:0007669"/>
    <property type="project" value="UniProtKB-EC"/>
</dbReference>
<evidence type="ECO:0000256" key="2">
    <source>
        <dbReference type="ARBA" id="ARBA00010128"/>
    </source>
</evidence>
<dbReference type="GO" id="GO:0043295">
    <property type="term" value="F:glutathione binding"/>
    <property type="evidence" value="ECO:0007669"/>
    <property type="project" value="TreeGrafter"/>
</dbReference>
<dbReference type="InterPro" id="IPR010987">
    <property type="entry name" value="Glutathione-S-Trfase_C-like"/>
</dbReference>
<dbReference type="GO" id="GO:0005829">
    <property type="term" value="C:cytosol"/>
    <property type="evidence" value="ECO:0007669"/>
    <property type="project" value="UniProtKB-SubCell"/>
</dbReference>
<dbReference type="EC" id="2.5.1.18" evidence="3"/>
<keyword evidence="4" id="KW-0963">Cytoplasm</keyword>
<dbReference type="SFLD" id="SFLDG00358">
    <property type="entry name" value="Main_(cytGST)"/>
    <property type="match status" value="1"/>
</dbReference>
<evidence type="ECO:0000313" key="10">
    <source>
        <dbReference type="EMBL" id="CAI0390913.1"/>
    </source>
</evidence>
<dbReference type="GO" id="GO:0009407">
    <property type="term" value="P:toxin catabolic process"/>
    <property type="evidence" value="ECO:0007669"/>
    <property type="project" value="UniProtKB-ARBA"/>
</dbReference>
<dbReference type="PANTHER" id="PTHR43900">
    <property type="entry name" value="GLUTATHIONE S-TRANSFERASE RHO"/>
    <property type="match status" value="1"/>
</dbReference>
<feature type="domain" description="GST N-terminal" evidence="8">
    <location>
        <begin position="2"/>
        <end position="83"/>
    </location>
</feature>
<dbReference type="FunFam" id="3.40.30.10:FF:000016">
    <property type="entry name" value="Glutathione S-transferase F2"/>
    <property type="match status" value="1"/>
</dbReference>
<dbReference type="SUPFAM" id="SSF47616">
    <property type="entry name" value="GST C-terminal domain-like"/>
    <property type="match status" value="1"/>
</dbReference>
<gene>
    <name evidence="10" type="ORF">LITE_LOCUS6915</name>
</gene>
<dbReference type="AlphaFoldDB" id="A0AAV0I1I4"/>
<dbReference type="Gene3D" id="1.20.1050.10">
    <property type="match status" value="1"/>
</dbReference>
<keyword evidence="6" id="KW-0808">Transferase</keyword>
<comment type="similarity">
    <text evidence="2">Belongs to the GST superfamily. Phi family.</text>
</comment>
<keyword evidence="5" id="KW-0216">Detoxification</keyword>
<evidence type="ECO:0000259" key="8">
    <source>
        <dbReference type="PROSITE" id="PS50404"/>
    </source>
</evidence>
<dbReference type="InterPro" id="IPR036282">
    <property type="entry name" value="Glutathione-S-Trfase_C_sf"/>
</dbReference>
<dbReference type="PANTHER" id="PTHR43900:SF47">
    <property type="entry name" value="GLUTATHIONE S-TRANSFERASE F6-RELATED"/>
    <property type="match status" value="1"/>
</dbReference>
<name>A0AAV0I1I4_9ROSI</name>
<protein>
    <recommendedName>
        <fullName evidence="3">glutathione transferase</fullName>
        <ecNumber evidence="3">2.5.1.18</ecNumber>
    </recommendedName>
</protein>
<dbReference type="PROSITE" id="PS50404">
    <property type="entry name" value="GST_NTER"/>
    <property type="match status" value="1"/>
</dbReference>
<feature type="domain" description="GST C-terminal" evidence="9">
    <location>
        <begin position="86"/>
        <end position="210"/>
    </location>
</feature>
<accession>A0AAV0I1I4</accession>
<evidence type="ECO:0000259" key="9">
    <source>
        <dbReference type="PROSITE" id="PS50405"/>
    </source>
</evidence>
<dbReference type="InterPro" id="IPR036249">
    <property type="entry name" value="Thioredoxin-like_sf"/>
</dbReference>
<comment type="subcellular location">
    <subcellularLocation>
        <location evidence="1">Cytoplasm</location>
        <location evidence="1">Cytosol</location>
    </subcellularLocation>
</comment>
<dbReference type="CDD" id="cd03187">
    <property type="entry name" value="GST_C_Phi"/>
    <property type="match status" value="1"/>
</dbReference>
<dbReference type="Gene3D" id="3.40.30.10">
    <property type="entry name" value="Glutaredoxin"/>
    <property type="match status" value="1"/>
</dbReference>
<dbReference type="Pfam" id="PF02798">
    <property type="entry name" value="GST_N"/>
    <property type="match status" value="1"/>
</dbReference>
<evidence type="ECO:0000256" key="5">
    <source>
        <dbReference type="ARBA" id="ARBA00022575"/>
    </source>
</evidence>